<feature type="compositionally biased region" description="Basic residues" evidence="1">
    <location>
        <begin position="7"/>
        <end position="26"/>
    </location>
</feature>
<accession>A0A6J4JEP4</accession>
<feature type="non-terminal residue" evidence="2">
    <location>
        <position position="98"/>
    </location>
</feature>
<feature type="compositionally biased region" description="Low complexity" evidence="1">
    <location>
        <begin position="31"/>
        <end position="78"/>
    </location>
</feature>
<protein>
    <submittedName>
        <fullName evidence="2">Dihydroorotase</fullName>
        <ecNumber evidence="2">3.5.2.3</ecNumber>
    </submittedName>
</protein>
<keyword evidence="2" id="KW-0378">Hydrolase</keyword>
<organism evidence="2">
    <name type="scientific">uncultured Blastococcus sp</name>
    <dbReference type="NCBI Taxonomy" id="217144"/>
    <lineage>
        <taxon>Bacteria</taxon>
        <taxon>Bacillati</taxon>
        <taxon>Actinomycetota</taxon>
        <taxon>Actinomycetes</taxon>
        <taxon>Geodermatophilales</taxon>
        <taxon>Geodermatophilaceae</taxon>
        <taxon>Blastococcus</taxon>
        <taxon>environmental samples</taxon>
    </lineage>
</organism>
<dbReference type="EMBL" id="CADCTN010000236">
    <property type="protein sequence ID" value="CAA9276221.1"/>
    <property type="molecule type" value="Genomic_DNA"/>
</dbReference>
<evidence type="ECO:0000256" key="1">
    <source>
        <dbReference type="SAM" id="MobiDB-lite"/>
    </source>
</evidence>
<feature type="region of interest" description="Disordered" evidence="1">
    <location>
        <begin position="1"/>
        <end position="98"/>
    </location>
</feature>
<dbReference type="GO" id="GO:0004151">
    <property type="term" value="F:dihydroorotase activity"/>
    <property type="evidence" value="ECO:0007669"/>
    <property type="project" value="UniProtKB-EC"/>
</dbReference>
<dbReference type="EC" id="3.5.2.3" evidence="2"/>
<gene>
    <name evidence="2" type="ORF">AVDCRST_MAG52-3534</name>
</gene>
<feature type="non-terminal residue" evidence="2">
    <location>
        <position position="1"/>
    </location>
</feature>
<sequence length="98" mass="10189">GGDRPARLARRRRPDVGPARRHRPPGRAREPLAGPPAGSGRAGQPAAPGSRAPGAGRPGRAGQPQPQQPLRRPGAARPCGPHVPERCADGARRQGDQM</sequence>
<name>A0A6J4JEP4_9ACTN</name>
<feature type="compositionally biased region" description="Basic and acidic residues" evidence="1">
    <location>
        <begin position="83"/>
        <end position="98"/>
    </location>
</feature>
<reference evidence="2" key="1">
    <citation type="submission" date="2020-02" db="EMBL/GenBank/DDBJ databases">
        <authorList>
            <person name="Meier V. D."/>
        </authorList>
    </citation>
    <scope>NUCLEOTIDE SEQUENCE</scope>
    <source>
        <strain evidence="2">AVDCRST_MAG52</strain>
    </source>
</reference>
<evidence type="ECO:0000313" key="2">
    <source>
        <dbReference type="EMBL" id="CAA9276221.1"/>
    </source>
</evidence>
<dbReference type="AlphaFoldDB" id="A0A6J4JEP4"/>
<proteinExistence type="predicted"/>